<evidence type="ECO:0000259" key="1">
    <source>
        <dbReference type="Pfam" id="PF08223"/>
    </source>
</evidence>
<dbReference type="Proteomes" id="UP000199013">
    <property type="component" value="Unassembled WGS sequence"/>
</dbReference>
<keyword evidence="3" id="KW-1185">Reference proteome</keyword>
<evidence type="ECO:0000313" key="3">
    <source>
        <dbReference type="Proteomes" id="UP000199013"/>
    </source>
</evidence>
<dbReference type="EMBL" id="FLUV01001310">
    <property type="protein sequence ID" value="SBW22762.1"/>
    <property type="molecule type" value="Genomic_DNA"/>
</dbReference>
<dbReference type="Gene3D" id="3.30.70.2650">
    <property type="match status" value="1"/>
</dbReference>
<name>A0A1C3NYV4_9ACTN</name>
<proteinExistence type="predicted"/>
<feature type="domain" description="Transcriptional repressor PaaX-like C-terminal" evidence="1">
    <location>
        <begin position="67"/>
        <end position="120"/>
    </location>
</feature>
<dbReference type="Pfam" id="PF08223">
    <property type="entry name" value="PaaX_C"/>
    <property type="match status" value="1"/>
</dbReference>
<reference evidence="3" key="1">
    <citation type="submission" date="2016-02" db="EMBL/GenBank/DDBJ databases">
        <authorList>
            <person name="Wibberg D."/>
        </authorList>
    </citation>
    <scope>NUCLEOTIDE SEQUENCE [LARGE SCALE GENOMIC DNA]</scope>
</reference>
<dbReference type="InterPro" id="IPR013225">
    <property type="entry name" value="PaaX_C"/>
</dbReference>
<accession>A0A1C3NYV4</accession>
<dbReference type="PANTHER" id="PTHR30319">
    <property type="entry name" value="PHENYLACETIC ACID REGULATOR-RELATED TRANSCRIPTIONAL REPRESSOR"/>
    <property type="match status" value="1"/>
</dbReference>
<gene>
    <name evidence="2" type="ORF">FDG2_3097</name>
</gene>
<dbReference type="AlphaFoldDB" id="A0A1C3NYV4"/>
<organism evidence="2 3">
    <name type="scientific">Candidatus Protofrankia californiensis</name>
    <dbReference type="NCBI Taxonomy" id="1839754"/>
    <lineage>
        <taxon>Bacteria</taxon>
        <taxon>Bacillati</taxon>
        <taxon>Actinomycetota</taxon>
        <taxon>Actinomycetes</taxon>
        <taxon>Frankiales</taxon>
        <taxon>Frankiaceae</taxon>
        <taxon>Protofrankia</taxon>
    </lineage>
</organism>
<protein>
    <recommendedName>
        <fullName evidence="1">Transcriptional repressor PaaX-like C-terminal domain-containing protein</fullName>
    </recommendedName>
</protein>
<dbReference type="PANTHER" id="PTHR30319:SF1">
    <property type="entry name" value="TRANSCRIPTIONAL REPRESSOR PAAX"/>
    <property type="match status" value="1"/>
</dbReference>
<sequence length="127" mass="14467">MVGFRLAELREGVWIRPDNLLRQLSGTVAEQCTFFESRYPDSLKLVGLLWDLPGWAYEARRLCTELDTAGALTAGFMVTAEVLRHLLIDPYLPPELLPEDWPGAELRKLYAEFSATYTKRLRDYSGG</sequence>
<dbReference type="GO" id="GO:0006351">
    <property type="term" value="P:DNA-templated transcription"/>
    <property type="evidence" value="ECO:0007669"/>
    <property type="project" value="TreeGrafter"/>
</dbReference>
<evidence type="ECO:0000313" key="2">
    <source>
        <dbReference type="EMBL" id="SBW22762.1"/>
    </source>
</evidence>
<dbReference type="Gene3D" id="1.20.58.1460">
    <property type="match status" value="1"/>
</dbReference>